<gene>
    <name evidence="6" type="ORF">OCOJLMKI_1130</name>
</gene>
<sequence>MLPVRTLPAALARRDIHYGWVVAGVTFLTMLVTAGAVGAPGVLILPLQREFGWDTATISSALAIRFVLFGLMGPFAAALMNRYGPRRIVLCALALIAGGLLASLGMTEIWQLVMLWGVVVGIGTGLTALVIGATVATRWFAKSRGLVVGLLTASSATGQLIVLPLLAALTESLGWRASLLVICGLLLAAALAVLALMRDRPEDVGLRAYGETGPAPSPSSPVPSPTGAIAALRVAGRTGVFWVLFGTFFVCGASTNGLIQTHFIPLCADYGTSPIQGAGVLAAMGLFDFIGTVASGWLSDRYDNRWLLFWYYGLRGLSLMFLPFSAFSFVSLSLFAVFYGLDWIATVPPTVRLTAARFGREQANLVFGWIFAGHQLGAAAIAYGAGLSRTALESYLPAFFIAGALCLIAAGAILTSSDPARTRPTGAAVPA</sequence>
<evidence type="ECO:0000259" key="5">
    <source>
        <dbReference type="PROSITE" id="PS50850"/>
    </source>
</evidence>
<dbReference type="Proteomes" id="UP001055125">
    <property type="component" value="Unassembled WGS sequence"/>
</dbReference>
<name>A0ABQ4RVE8_9HYPH</name>
<dbReference type="InterPro" id="IPR020846">
    <property type="entry name" value="MFS_dom"/>
</dbReference>
<dbReference type="InterPro" id="IPR011701">
    <property type="entry name" value="MFS"/>
</dbReference>
<feature type="transmembrane region" description="Helical" evidence="4">
    <location>
        <begin position="395"/>
        <end position="414"/>
    </location>
</feature>
<dbReference type="CDD" id="cd17355">
    <property type="entry name" value="MFS_YcxA_like"/>
    <property type="match status" value="1"/>
</dbReference>
<evidence type="ECO:0000313" key="6">
    <source>
        <dbReference type="EMBL" id="GJD93932.1"/>
    </source>
</evidence>
<evidence type="ECO:0000313" key="7">
    <source>
        <dbReference type="Proteomes" id="UP001055125"/>
    </source>
</evidence>
<keyword evidence="7" id="KW-1185">Reference proteome</keyword>
<reference evidence="6" key="1">
    <citation type="journal article" date="2021" name="Front. Microbiol.">
        <title>Comprehensive Comparative Genomics and Phenotyping of Methylobacterium Species.</title>
        <authorList>
            <person name="Alessa O."/>
            <person name="Ogura Y."/>
            <person name="Fujitani Y."/>
            <person name="Takami H."/>
            <person name="Hayashi T."/>
            <person name="Sahin N."/>
            <person name="Tani A."/>
        </authorList>
    </citation>
    <scope>NUCLEOTIDE SEQUENCE</scope>
    <source>
        <strain evidence="6">DSM 19015</strain>
    </source>
</reference>
<dbReference type="InterPro" id="IPR036259">
    <property type="entry name" value="MFS_trans_sf"/>
</dbReference>
<dbReference type="PANTHER" id="PTHR11360">
    <property type="entry name" value="MONOCARBOXYLATE TRANSPORTER"/>
    <property type="match status" value="1"/>
</dbReference>
<feature type="transmembrane region" description="Helical" evidence="4">
    <location>
        <begin position="56"/>
        <end position="76"/>
    </location>
</feature>
<accession>A0ABQ4RVE8</accession>
<keyword evidence="2 4" id="KW-1133">Transmembrane helix</keyword>
<feature type="transmembrane region" description="Helical" evidence="4">
    <location>
        <begin position="365"/>
        <end position="383"/>
    </location>
</feature>
<dbReference type="Pfam" id="PF07690">
    <property type="entry name" value="MFS_1"/>
    <property type="match status" value="1"/>
</dbReference>
<evidence type="ECO:0000256" key="2">
    <source>
        <dbReference type="ARBA" id="ARBA00022989"/>
    </source>
</evidence>
<evidence type="ECO:0000256" key="1">
    <source>
        <dbReference type="ARBA" id="ARBA00022692"/>
    </source>
</evidence>
<dbReference type="SUPFAM" id="SSF103473">
    <property type="entry name" value="MFS general substrate transporter"/>
    <property type="match status" value="1"/>
</dbReference>
<evidence type="ECO:0000256" key="3">
    <source>
        <dbReference type="ARBA" id="ARBA00023136"/>
    </source>
</evidence>
<dbReference type="RefSeq" id="WP_238243119.1">
    <property type="nucleotide sequence ID" value="NZ_BPQP01000016.1"/>
</dbReference>
<feature type="transmembrane region" description="Helical" evidence="4">
    <location>
        <begin position="175"/>
        <end position="197"/>
    </location>
</feature>
<dbReference type="PROSITE" id="PS50850">
    <property type="entry name" value="MFS"/>
    <property type="match status" value="1"/>
</dbReference>
<protein>
    <submittedName>
        <fullName evidence="6">L-lactate transporter</fullName>
    </submittedName>
</protein>
<evidence type="ECO:0000256" key="4">
    <source>
        <dbReference type="SAM" id="Phobius"/>
    </source>
</evidence>
<organism evidence="6 7">
    <name type="scientific">Methylobacterium iners</name>
    <dbReference type="NCBI Taxonomy" id="418707"/>
    <lineage>
        <taxon>Bacteria</taxon>
        <taxon>Pseudomonadati</taxon>
        <taxon>Pseudomonadota</taxon>
        <taxon>Alphaproteobacteria</taxon>
        <taxon>Hyphomicrobiales</taxon>
        <taxon>Methylobacteriaceae</taxon>
        <taxon>Methylobacterium</taxon>
    </lineage>
</organism>
<dbReference type="PANTHER" id="PTHR11360:SF290">
    <property type="entry name" value="MONOCARBOXYLATE MFS PERMEASE"/>
    <property type="match status" value="1"/>
</dbReference>
<dbReference type="InterPro" id="IPR050327">
    <property type="entry name" value="Proton-linked_MCT"/>
</dbReference>
<proteinExistence type="predicted"/>
<feature type="transmembrane region" description="Helical" evidence="4">
    <location>
        <begin position="319"/>
        <end position="345"/>
    </location>
</feature>
<comment type="caution">
    <text evidence="6">The sequence shown here is derived from an EMBL/GenBank/DDBJ whole genome shotgun (WGS) entry which is preliminary data.</text>
</comment>
<dbReference type="EMBL" id="BPQP01000016">
    <property type="protein sequence ID" value="GJD93932.1"/>
    <property type="molecule type" value="Genomic_DNA"/>
</dbReference>
<feature type="transmembrane region" description="Helical" evidence="4">
    <location>
        <begin position="147"/>
        <end position="169"/>
    </location>
</feature>
<keyword evidence="3 4" id="KW-0472">Membrane</keyword>
<feature type="transmembrane region" description="Helical" evidence="4">
    <location>
        <begin position="113"/>
        <end position="135"/>
    </location>
</feature>
<dbReference type="Gene3D" id="1.20.1250.20">
    <property type="entry name" value="MFS general substrate transporter like domains"/>
    <property type="match status" value="2"/>
</dbReference>
<reference evidence="6" key="2">
    <citation type="submission" date="2021-08" db="EMBL/GenBank/DDBJ databases">
        <authorList>
            <person name="Tani A."/>
            <person name="Ola A."/>
            <person name="Ogura Y."/>
            <person name="Katsura K."/>
            <person name="Hayashi T."/>
        </authorList>
    </citation>
    <scope>NUCLEOTIDE SEQUENCE</scope>
    <source>
        <strain evidence="6">DSM 19015</strain>
    </source>
</reference>
<keyword evidence="1 4" id="KW-0812">Transmembrane</keyword>
<feature type="transmembrane region" description="Helical" evidence="4">
    <location>
        <begin position="239"/>
        <end position="259"/>
    </location>
</feature>
<feature type="domain" description="Major facilitator superfamily (MFS) profile" evidence="5">
    <location>
        <begin position="22"/>
        <end position="421"/>
    </location>
</feature>
<feature type="transmembrane region" description="Helical" evidence="4">
    <location>
        <begin position="20"/>
        <end position="44"/>
    </location>
</feature>
<feature type="transmembrane region" description="Helical" evidence="4">
    <location>
        <begin position="279"/>
        <end position="298"/>
    </location>
</feature>
<feature type="transmembrane region" description="Helical" evidence="4">
    <location>
        <begin position="88"/>
        <end position="107"/>
    </location>
</feature>